<protein>
    <recommendedName>
        <fullName evidence="2">Alpha/beta hydrolase fold-3 domain-containing protein</fullName>
    </recommendedName>
</protein>
<dbReference type="InterPro" id="IPR013094">
    <property type="entry name" value="AB_hydrolase_3"/>
</dbReference>
<feature type="domain" description="Alpha/beta hydrolase fold-3" evidence="2">
    <location>
        <begin position="46"/>
        <end position="160"/>
    </location>
</feature>
<dbReference type="PANTHER" id="PTHR48081">
    <property type="entry name" value="AB HYDROLASE SUPERFAMILY PROTEIN C4A8.06C"/>
    <property type="match status" value="1"/>
</dbReference>
<gene>
    <name evidence="3" type="ORF">BN869_000008479_1</name>
</gene>
<dbReference type="InterPro" id="IPR050300">
    <property type="entry name" value="GDXG_lipolytic_enzyme"/>
</dbReference>
<proteinExistence type="predicted"/>
<evidence type="ECO:0000256" key="1">
    <source>
        <dbReference type="ARBA" id="ARBA00022801"/>
    </source>
</evidence>
<accession>A0A0B7KCJ5</accession>
<dbReference type="Pfam" id="PF07859">
    <property type="entry name" value="Abhydrolase_3"/>
    <property type="match status" value="1"/>
</dbReference>
<dbReference type="AlphaFoldDB" id="A0A0B7KCJ5"/>
<organism evidence="3">
    <name type="scientific">Bionectria ochroleuca</name>
    <name type="common">Gliocladium roseum</name>
    <dbReference type="NCBI Taxonomy" id="29856"/>
    <lineage>
        <taxon>Eukaryota</taxon>
        <taxon>Fungi</taxon>
        <taxon>Dikarya</taxon>
        <taxon>Ascomycota</taxon>
        <taxon>Pezizomycotina</taxon>
        <taxon>Sordariomycetes</taxon>
        <taxon>Hypocreomycetidae</taxon>
        <taxon>Hypocreales</taxon>
        <taxon>Bionectriaceae</taxon>
        <taxon>Clonostachys</taxon>
    </lineage>
</organism>
<name>A0A0B7KCJ5_BIOOC</name>
<sequence length="437" mass="47160">MATFPLDGFDGYTSKTFVFKTDPDGNSIHTDVVYPTQAADSPSTVLVHYHGGFLVFGDRYSFLPYWLVHASVARNWIFVTPEYRLIPESTAHASVEDAVDAYKWVRSSLSGLLGRPIGSVLVAGSSAGGYLALTTTTIVAEKPDALLLVYGMLDAAGPTYTTPGPNIFGQPTIETGPILRQFPITKEGDGRKKLSAYKMPPDISTDPRSSLVSALHVDGIFVDYMTGVAGQARAISTQGAETIADKDRHLFPLTFANLTGMPRTFLLHGANDSGVPVSCSEKAAEKLRAAGVEVVEEFPADAEHGFDTRIGNINVESAESNGLNAVESLRNAIRFLSSSVAAMAEGQNLPASAVSELQRLSPADKQKVEEVAMKMMQSSSEEQKNAARIVLHQRFSVGQLQEMESLGKDPLILFYQDHAYQVLKANAARQQQQAQSG</sequence>
<keyword evidence="1" id="KW-0378">Hydrolase</keyword>
<dbReference type="InterPro" id="IPR029058">
    <property type="entry name" value="AB_hydrolase_fold"/>
</dbReference>
<dbReference type="GO" id="GO:0016787">
    <property type="term" value="F:hydrolase activity"/>
    <property type="evidence" value="ECO:0007669"/>
    <property type="project" value="UniProtKB-KW"/>
</dbReference>
<evidence type="ECO:0000259" key="2">
    <source>
        <dbReference type="Pfam" id="PF07859"/>
    </source>
</evidence>
<reference evidence="3" key="1">
    <citation type="submission" date="2015-01" db="EMBL/GenBank/DDBJ databases">
        <authorList>
            <person name="Durling Mikael"/>
        </authorList>
    </citation>
    <scope>NUCLEOTIDE SEQUENCE</scope>
</reference>
<dbReference type="Gene3D" id="3.40.50.1820">
    <property type="entry name" value="alpha/beta hydrolase"/>
    <property type="match status" value="1"/>
</dbReference>
<dbReference type="PANTHER" id="PTHR48081:SF3">
    <property type="entry name" value="ALPHA_BETA HYDROLASE FOLD-3 DOMAIN-CONTAINING PROTEIN"/>
    <property type="match status" value="1"/>
</dbReference>
<dbReference type="SUPFAM" id="SSF53474">
    <property type="entry name" value="alpha/beta-Hydrolases"/>
    <property type="match status" value="1"/>
</dbReference>
<evidence type="ECO:0000313" key="3">
    <source>
        <dbReference type="EMBL" id="CEO52421.1"/>
    </source>
</evidence>
<dbReference type="EMBL" id="CDPU01000028">
    <property type="protein sequence ID" value="CEO52421.1"/>
    <property type="molecule type" value="Genomic_DNA"/>
</dbReference>